<protein>
    <recommendedName>
        <fullName evidence="3">DUF2804 domain-containing protein</fullName>
    </recommendedName>
</protein>
<reference evidence="2" key="1">
    <citation type="submission" date="2016-11" db="EMBL/GenBank/DDBJ databases">
        <authorList>
            <person name="Varghese N."/>
            <person name="Submissions S."/>
        </authorList>
    </citation>
    <scope>NUCLEOTIDE SEQUENCE [LARGE SCALE GENOMIC DNA]</scope>
    <source>
        <strain evidence="2">DSM 16219</strain>
    </source>
</reference>
<dbReference type="InterPro" id="IPR021243">
    <property type="entry name" value="DUF2804"/>
</dbReference>
<dbReference type="RefSeq" id="WP_073477271.1">
    <property type="nucleotide sequence ID" value="NZ_FQZU01000021.1"/>
</dbReference>
<evidence type="ECO:0000313" key="1">
    <source>
        <dbReference type="EMBL" id="SHK28178.1"/>
    </source>
</evidence>
<dbReference type="OrthoDB" id="5413160at2"/>
<dbReference type="PANTHER" id="PTHR35868">
    <property type="entry name" value="DUF2804 DOMAIN-CONTAINING PROTEIN-RELATED"/>
    <property type="match status" value="1"/>
</dbReference>
<keyword evidence="2" id="KW-1185">Reference proteome</keyword>
<dbReference type="AlphaFoldDB" id="A0A1M6R760"/>
<evidence type="ECO:0000313" key="2">
    <source>
        <dbReference type="Proteomes" id="UP000183994"/>
    </source>
</evidence>
<dbReference type="STRING" id="1121393.SAMN02745216_03206"/>
<accession>A0A1M6R760</accession>
<gene>
    <name evidence="1" type="ORF">SAMN02745216_03206</name>
</gene>
<sequence>MKRIIGPNNKVNYGVYDELVDFNYKDFRLMNFFGKEIKGIRKYLALHMFNYIGINAGDYFIGLAAVRLGYMHLVFAYVYDYNQGMLFEVDKKGPGKGKLTFPVNPDEYSINYSTAKDRLVFVKSHSRNTLALQACLDGRLEISLTAPYGLEQYQPLRVLNPSDPYRWTFTEKCSPIVPDTLEISLDGNKLDPGPAPTLLYDWSGGYLRRETNWYWAAFSSPLPGQDEEIVGANFAALTNESFFSENAFWVGKERTRVARCIYDFNQTDLYQPWRIWDEDGTVDLHFTPQADRGERINAFLIKSNFNQLFGTFSGKLHPKGGEPVEFEGIRGLTEFHRAVW</sequence>
<dbReference type="Pfam" id="PF10974">
    <property type="entry name" value="DUF2804"/>
    <property type="match status" value="1"/>
</dbReference>
<dbReference type="EMBL" id="FQZU01000021">
    <property type="protein sequence ID" value="SHK28178.1"/>
    <property type="molecule type" value="Genomic_DNA"/>
</dbReference>
<dbReference type="Proteomes" id="UP000183994">
    <property type="component" value="Unassembled WGS sequence"/>
</dbReference>
<name>A0A1M6R760_9BACT</name>
<organism evidence="1 2">
    <name type="scientific">Desulfatibacillum alkenivorans DSM 16219</name>
    <dbReference type="NCBI Taxonomy" id="1121393"/>
    <lineage>
        <taxon>Bacteria</taxon>
        <taxon>Pseudomonadati</taxon>
        <taxon>Thermodesulfobacteriota</taxon>
        <taxon>Desulfobacteria</taxon>
        <taxon>Desulfobacterales</taxon>
        <taxon>Desulfatibacillaceae</taxon>
        <taxon>Desulfatibacillum</taxon>
    </lineage>
</organism>
<dbReference type="PANTHER" id="PTHR35868:SF4">
    <property type="entry name" value="DUF2804 DOMAIN-CONTAINING PROTEIN"/>
    <property type="match status" value="1"/>
</dbReference>
<evidence type="ECO:0008006" key="3">
    <source>
        <dbReference type="Google" id="ProtNLM"/>
    </source>
</evidence>
<proteinExistence type="predicted"/>